<dbReference type="RefSeq" id="XP_060291694.1">
    <property type="nucleotide sequence ID" value="XM_060442853.1"/>
</dbReference>
<dbReference type="AlphaFoldDB" id="A0AA39ZZN8"/>
<proteinExistence type="predicted"/>
<evidence type="ECO:0008006" key="4">
    <source>
        <dbReference type="Google" id="ProtNLM"/>
    </source>
</evidence>
<accession>A0AA39ZZN8</accession>
<evidence type="ECO:0000256" key="1">
    <source>
        <dbReference type="SAM" id="SignalP"/>
    </source>
</evidence>
<name>A0AA39ZZN8_9PEZI</name>
<organism evidence="2 3">
    <name type="scientific">Lasiosphaeria miniovina</name>
    <dbReference type="NCBI Taxonomy" id="1954250"/>
    <lineage>
        <taxon>Eukaryota</taxon>
        <taxon>Fungi</taxon>
        <taxon>Dikarya</taxon>
        <taxon>Ascomycota</taxon>
        <taxon>Pezizomycotina</taxon>
        <taxon>Sordariomycetes</taxon>
        <taxon>Sordariomycetidae</taxon>
        <taxon>Sordariales</taxon>
        <taxon>Lasiosphaeriaceae</taxon>
        <taxon>Lasiosphaeria</taxon>
    </lineage>
</organism>
<feature type="chain" id="PRO_5041236022" description="Secreted protein" evidence="1">
    <location>
        <begin position="27"/>
        <end position="90"/>
    </location>
</feature>
<reference evidence="2" key="1">
    <citation type="submission" date="2023-06" db="EMBL/GenBank/DDBJ databases">
        <title>Genome-scale phylogeny and comparative genomics of the fungal order Sordariales.</title>
        <authorList>
            <consortium name="Lawrence Berkeley National Laboratory"/>
            <person name="Hensen N."/>
            <person name="Bonometti L."/>
            <person name="Westerberg I."/>
            <person name="Brannstrom I.O."/>
            <person name="Guillou S."/>
            <person name="Cros-Aarteil S."/>
            <person name="Calhoun S."/>
            <person name="Haridas S."/>
            <person name="Kuo A."/>
            <person name="Mondo S."/>
            <person name="Pangilinan J."/>
            <person name="Riley R."/>
            <person name="LaButti K."/>
            <person name="Andreopoulos B."/>
            <person name="Lipzen A."/>
            <person name="Chen C."/>
            <person name="Yanf M."/>
            <person name="Daum C."/>
            <person name="Ng V."/>
            <person name="Clum A."/>
            <person name="Steindorff A."/>
            <person name="Ohm R."/>
            <person name="Martin F."/>
            <person name="Silar P."/>
            <person name="Natvig D."/>
            <person name="Lalanne C."/>
            <person name="Gautier V."/>
            <person name="Ament-velasquez S.L."/>
            <person name="Kruys A."/>
            <person name="Hutchinson M.I."/>
            <person name="Powell A.J."/>
            <person name="Barry K."/>
            <person name="Miller A.N."/>
            <person name="Grigoriev I.V."/>
            <person name="Debuchy R."/>
            <person name="Gladieux P."/>
            <person name="Thoren M.H."/>
            <person name="Johannesson H."/>
        </authorList>
    </citation>
    <scope>NUCLEOTIDE SEQUENCE</scope>
    <source>
        <strain evidence="2">SMH2392-1A</strain>
    </source>
</reference>
<gene>
    <name evidence="2" type="ORF">B0T26DRAFT_727236</name>
</gene>
<comment type="caution">
    <text evidence="2">The sequence shown here is derived from an EMBL/GenBank/DDBJ whole genome shotgun (WGS) entry which is preliminary data.</text>
</comment>
<feature type="signal peptide" evidence="1">
    <location>
        <begin position="1"/>
        <end position="26"/>
    </location>
</feature>
<evidence type="ECO:0000313" key="3">
    <source>
        <dbReference type="Proteomes" id="UP001172101"/>
    </source>
</evidence>
<keyword evidence="1" id="KW-0732">Signal</keyword>
<dbReference type="GeneID" id="85326123"/>
<sequence length="90" mass="10642">MPRSFVRLFSPRLAWLLPTSFAPCRAQCPMSQRPMPASFCISAQRALHRRRKWRGKWQGYAPVNTQLKVRKYSTVYMVWMVRNTHGNSAW</sequence>
<protein>
    <recommendedName>
        <fullName evidence="4">Secreted protein</fullName>
    </recommendedName>
</protein>
<dbReference type="EMBL" id="JAUIRO010000007">
    <property type="protein sequence ID" value="KAK0706600.1"/>
    <property type="molecule type" value="Genomic_DNA"/>
</dbReference>
<evidence type="ECO:0000313" key="2">
    <source>
        <dbReference type="EMBL" id="KAK0706600.1"/>
    </source>
</evidence>
<dbReference type="Proteomes" id="UP001172101">
    <property type="component" value="Unassembled WGS sequence"/>
</dbReference>
<keyword evidence="3" id="KW-1185">Reference proteome</keyword>